<dbReference type="SUPFAM" id="SSF56349">
    <property type="entry name" value="DNA breaking-rejoining enzymes"/>
    <property type="match status" value="1"/>
</dbReference>
<dbReference type="PANTHER" id="PTHR30349">
    <property type="entry name" value="PHAGE INTEGRASE-RELATED"/>
    <property type="match status" value="1"/>
</dbReference>
<protein>
    <submittedName>
        <fullName evidence="3">Integrase</fullName>
    </submittedName>
</protein>
<evidence type="ECO:0000313" key="4">
    <source>
        <dbReference type="Proteomes" id="UP000283684"/>
    </source>
</evidence>
<organism evidence="3 4">
    <name type="scientific">Bacteroides uniformis</name>
    <dbReference type="NCBI Taxonomy" id="820"/>
    <lineage>
        <taxon>Bacteria</taxon>
        <taxon>Pseudomonadati</taxon>
        <taxon>Bacteroidota</taxon>
        <taxon>Bacteroidia</taxon>
        <taxon>Bacteroidales</taxon>
        <taxon>Bacteroidaceae</taxon>
        <taxon>Bacteroides</taxon>
    </lineage>
</organism>
<gene>
    <name evidence="3" type="ORF">DW988_15995</name>
</gene>
<dbReference type="PANTHER" id="PTHR30349:SF90">
    <property type="entry name" value="TYROSINE RECOMBINASE XERD"/>
    <property type="match status" value="1"/>
</dbReference>
<name>A0A413NCB7_BACUN</name>
<feature type="domain" description="Tyr recombinase" evidence="2">
    <location>
        <begin position="58"/>
        <end position="243"/>
    </location>
</feature>
<dbReference type="InterPro" id="IPR002104">
    <property type="entry name" value="Integrase_catalytic"/>
</dbReference>
<dbReference type="GO" id="GO:0015074">
    <property type="term" value="P:DNA integration"/>
    <property type="evidence" value="ECO:0007669"/>
    <property type="project" value="InterPro"/>
</dbReference>
<accession>A0A413NCB7</accession>
<dbReference type="Gene3D" id="1.10.443.10">
    <property type="entry name" value="Intergrase catalytic core"/>
    <property type="match status" value="1"/>
</dbReference>
<dbReference type="CDD" id="cd01188">
    <property type="entry name" value="INT_RitA_C_like"/>
    <property type="match status" value="1"/>
</dbReference>
<dbReference type="InterPro" id="IPR011010">
    <property type="entry name" value="DNA_brk_join_enz"/>
</dbReference>
<evidence type="ECO:0000256" key="1">
    <source>
        <dbReference type="ARBA" id="ARBA00023172"/>
    </source>
</evidence>
<sequence>MSALAEQNLLEFVDSAQINKSQRVSVLKGLCYYLVEQKLVPRHFDTLIKGFRFPEREKLPSVYTEEEISQIGKSINRNEFGGKRLYAIFMLASRLGLRSSDIRNIKFEDIDWDKNCITLIQQKTKRKIELPLIADVGNAIVDYLKNERETEKNNFLFITFKPPFEQISRDTIYNGIQTVIRKSQVRVEKRHHGIHSMRHSLASELLRCEQSLPVISGILGHTSSRSTMNYLRVDLEGMKRCLLEVPQVPDSFYMQKGGIFYE</sequence>
<dbReference type="InterPro" id="IPR013762">
    <property type="entry name" value="Integrase-like_cat_sf"/>
</dbReference>
<dbReference type="EMBL" id="QSEE01000018">
    <property type="protein sequence ID" value="RGZ46161.1"/>
    <property type="molecule type" value="Genomic_DNA"/>
</dbReference>
<dbReference type="InterPro" id="IPR050090">
    <property type="entry name" value="Tyrosine_recombinase_XerCD"/>
</dbReference>
<comment type="caution">
    <text evidence="3">The sequence shown here is derived from an EMBL/GenBank/DDBJ whole genome shotgun (WGS) entry which is preliminary data.</text>
</comment>
<dbReference type="Pfam" id="PF00589">
    <property type="entry name" value="Phage_integrase"/>
    <property type="match status" value="1"/>
</dbReference>
<reference evidence="3 4" key="1">
    <citation type="submission" date="2018-08" db="EMBL/GenBank/DDBJ databases">
        <title>A genome reference for cultivated species of the human gut microbiota.</title>
        <authorList>
            <person name="Zou Y."/>
            <person name="Xue W."/>
            <person name="Luo G."/>
        </authorList>
    </citation>
    <scope>NUCLEOTIDE SEQUENCE [LARGE SCALE GENOMIC DNA]</scope>
    <source>
        <strain evidence="3 4">AM50-4</strain>
    </source>
</reference>
<dbReference type="Proteomes" id="UP000283684">
    <property type="component" value="Unassembled WGS sequence"/>
</dbReference>
<dbReference type="AlphaFoldDB" id="A0A413NCB7"/>
<evidence type="ECO:0000259" key="2">
    <source>
        <dbReference type="PROSITE" id="PS51898"/>
    </source>
</evidence>
<keyword evidence="1" id="KW-0233">DNA recombination</keyword>
<dbReference type="GO" id="GO:0003677">
    <property type="term" value="F:DNA binding"/>
    <property type="evidence" value="ECO:0007669"/>
    <property type="project" value="InterPro"/>
</dbReference>
<evidence type="ECO:0000313" key="3">
    <source>
        <dbReference type="EMBL" id="RGZ46161.1"/>
    </source>
</evidence>
<dbReference type="PROSITE" id="PS51898">
    <property type="entry name" value="TYR_RECOMBINASE"/>
    <property type="match status" value="1"/>
</dbReference>
<proteinExistence type="predicted"/>
<dbReference type="GO" id="GO:0006310">
    <property type="term" value="P:DNA recombination"/>
    <property type="evidence" value="ECO:0007669"/>
    <property type="project" value="UniProtKB-KW"/>
</dbReference>